<keyword evidence="2" id="KW-1185">Reference proteome</keyword>
<reference evidence="1 2" key="1">
    <citation type="submission" date="2018-10" db="EMBL/GenBank/DDBJ databases">
        <title>Genomic Encyclopedia of Archaeal and Bacterial Type Strains, Phase II (KMG-II): from individual species to whole genera.</title>
        <authorList>
            <person name="Goeker M."/>
        </authorList>
    </citation>
    <scope>NUCLEOTIDE SEQUENCE [LARGE SCALE GENOMIC DNA]</scope>
    <source>
        <strain evidence="1 2">DSM 23424</strain>
    </source>
</reference>
<gene>
    <name evidence="1" type="ORF">BXY75_2067</name>
</gene>
<comment type="caution">
    <text evidence="1">The sequence shown here is derived from an EMBL/GenBank/DDBJ whole genome shotgun (WGS) entry which is preliminary data.</text>
</comment>
<accession>A0A3L9YW48</accession>
<dbReference type="GO" id="GO:0004519">
    <property type="term" value="F:endonuclease activity"/>
    <property type="evidence" value="ECO:0007669"/>
    <property type="project" value="UniProtKB-KW"/>
</dbReference>
<evidence type="ECO:0000313" key="2">
    <source>
        <dbReference type="Proteomes" id="UP000271339"/>
    </source>
</evidence>
<evidence type="ECO:0000313" key="1">
    <source>
        <dbReference type="EMBL" id="RMA58692.1"/>
    </source>
</evidence>
<dbReference type="RefSeq" id="WP_211331816.1">
    <property type="nucleotide sequence ID" value="NZ_REFC01000013.1"/>
</dbReference>
<name>A0A3L9YW48_9FLAO</name>
<dbReference type="EMBL" id="REFC01000013">
    <property type="protein sequence ID" value="RMA58692.1"/>
    <property type="molecule type" value="Genomic_DNA"/>
</dbReference>
<sequence>MATKTKKATKKVQKSTNVVKKINSELVNASMSAIDTTVKNGEKWQKLASKLIKKSENVREAQINMVFDTAEALKGQLVTGTKRMKDLVEFDAQVEKVQDFAFNNPVTKKAMKIAGEISKNPVVKKVEKTSTDLKTKGMAKFNDVKGEVMETASKLKTKGEAKINEVKGDVLEQAARIINKGEVVVKEAKATVKEAKADTKKTATKTKAKTATKVKAAKKSTKTTTAKAKTVKAKTAPKAKSTAKKAVKATPAKKAVKVAVKKVDKVVAPKVVKKAEKVAAPKVAKKEVKEVKAEVKTTTVKVSVKDDLKTINGIGPKTEVVFNNNGVKTFTELAKVTEKKMDQIVTAGASNITIEDVQDWKKQAVVVAAKK</sequence>
<keyword evidence="1" id="KW-0378">Hydrolase</keyword>
<dbReference type="Proteomes" id="UP000271339">
    <property type="component" value="Unassembled WGS sequence"/>
</dbReference>
<organism evidence="1 2">
    <name type="scientific">Ulvibacter antarcticus</name>
    <dbReference type="NCBI Taxonomy" id="442714"/>
    <lineage>
        <taxon>Bacteria</taxon>
        <taxon>Pseudomonadati</taxon>
        <taxon>Bacteroidota</taxon>
        <taxon>Flavobacteriia</taxon>
        <taxon>Flavobacteriales</taxon>
        <taxon>Flavobacteriaceae</taxon>
        <taxon>Ulvibacter</taxon>
    </lineage>
</organism>
<keyword evidence="1" id="KW-0540">Nuclease</keyword>
<protein>
    <submittedName>
        <fullName evidence="1">Putative flap endonuclease-1-like 5' DNA nuclease</fullName>
    </submittedName>
</protein>
<proteinExistence type="predicted"/>
<dbReference type="AlphaFoldDB" id="A0A3L9YW48"/>
<keyword evidence="1" id="KW-0255">Endonuclease</keyword>